<organism evidence="3 4">
    <name type="scientific">Nitzschia inconspicua</name>
    <dbReference type="NCBI Taxonomy" id="303405"/>
    <lineage>
        <taxon>Eukaryota</taxon>
        <taxon>Sar</taxon>
        <taxon>Stramenopiles</taxon>
        <taxon>Ochrophyta</taxon>
        <taxon>Bacillariophyta</taxon>
        <taxon>Bacillariophyceae</taxon>
        <taxon>Bacillariophycidae</taxon>
        <taxon>Bacillariales</taxon>
        <taxon>Bacillariaceae</taxon>
        <taxon>Nitzschia</taxon>
    </lineage>
</organism>
<dbReference type="AlphaFoldDB" id="A0A9K3KX82"/>
<sequence>MEAIRVSASQVWTMKQCQEFQNRYLPTKTKKKETSAATAAPAAARTVVTEVGILEAHKNHCSDVAATTNSQQQELQQQSNHHHHHHHHHGGNNYDKRLQAERMVKIFLQTLGESLFSSSQQLNTETNNNDSIRDIARSQMQQQQRQLQTYLNQGSGVLDIAGGSGYVSMALALQGIQSTVIDARSSVGKLPGKDRKLYRRKLQEQARQKRETISQRTTNESRMMMTMMNEWEYCQPPIVPFNAHRAWFGTKPSGVDQSFRHPDEEEIPTLSLLNCIGNSSSSNGRRLLQASALVGLHPDEATADIVKQAVQHRIPFMVVPCCVFARLFPHRRKRDGNPVNTYEDLLEYLQEMDPSIQRMTLPLEGRNIALWSTF</sequence>
<evidence type="ECO:0000259" key="2">
    <source>
        <dbReference type="Pfam" id="PF13679"/>
    </source>
</evidence>
<keyword evidence="3" id="KW-0489">Methyltransferase</keyword>
<gene>
    <name evidence="3" type="ORF">IV203_010502</name>
</gene>
<feature type="domain" description="Methyltransferase" evidence="2">
    <location>
        <begin position="154"/>
        <end position="322"/>
    </location>
</feature>
<feature type="region of interest" description="Disordered" evidence="1">
    <location>
        <begin position="65"/>
        <end position="93"/>
    </location>
</feature>
<keyword evidence="4" id="KW-1185">Reference proteome</keyword>
<reference evidence="3" key="1">
    <citation type="journal article" date="2021" name="Sci. Rep.">
        <title>Diploid genomic architecture of Nitzschia inconspicua, an elite biomass production diatom.</title>
        <authorList>
            <person name="Oliver A."/>
            <person name="Podell S."/>
            <person name="Pinowska A."/>
            <person name="Traller J.C."/>
            <person name="Smith S.R."/>
            <person name="McClure R."/>
            <person name="Beliaev A."/>
            <person name="Bohutskyi P."/>
            <person name="Hill E.A."/>
            <person name="Rabines A."/>
            <person name="Zheng H."/>
            <person name="Allen L.Z."/>
            <person name="Kuo A."/>
            <person name="Grigoriev I.V."/>
            <person name="Allen A.E."/>
            <person name="Hazlebeck D."/>
            <person name="Allen E.E."/>
        </authorList>
    </citation>
    <scope>NUCLEOTIDE SEQUENCE</scope>
    <source>
        <strain evidence="3">Hildebrandi</strain>
    </source>
</reference>
<accession>A0A9K3KX82</accession>
<dbReference type="PANTHER" id="PTHR36971">
    <property type="entry name" value="UNNAMED PRODUCT"/>
    <property type="match status" value="1"/>
</dbReference>
<evidence type="ECO:0000313" key="3">
    <source>
        <dbReference type="EMBL" id="KAG7351142.1"/>
    </source>
</evidence>
<dbReference type="GO" id="GO:0008168">
    <property type="term" value="F:methyltransferase activity"/>
    <property type="evidence" value="ECO:0007669"/>
    <property type="project" value="UniProtKB-KW"/>
</dbReference>
<reference evidence="3" key="2">
    <citation type="submission" date="2021-04" db="EMBL/GenBank/DDBJ databases">
        <authorList>
            <person name="Podell S."/>
        </authorList>
    </citation>
    <scope>NUCLEOTIDE SEQUENCE</scope>
    <source>
        <strain evidence="3">Hildebrandi</strain>
    </source>
</reference>
<dbReference type="GO" id="GO:0032259">
    <property type="term" value="P:methylation"/>
    <property type="evidence" value="ECO:0007669"/>
    <property type="project" value="UniProtKB-KW"/>
</dbReference>
<dbReference type="InterPro" id="IPR025714">
    <property type="entry name" value="Methyltranfer_dom"/>
</dbReference>
<dbReference type="Pfam" id="PF13679">
    <property type="entry name" value="Methyltransf_32"/>
    <property type="match status" value="1"/>
</dbReference>
<proteinExistence type="predicted"/>
<feature type="compositionally biased region" description="Basic residues" evidence="1">
    <location>
        <begin position="80"/>
        <end position="90"/>
    </location>
</feature>
<evidence type="ECO:0000256" key="1">
    <source>
        <dbReference type="SAM" id="MobiDB-lite"/>
    </source>
</evidence>
<keyword evidence="3" id="KW-0808">Transferase</keyword>
<dbReference type="OrthoDB" id="422036at2759"/>
<protein>
    <submittedName>
        <fullName evidence="3">Methyltransferase domain containing protein</fullName>
    </submittedName>
</protein>
<dbReference type="PANTHER" id="PTHR36971:SF3">
    <property type="entry name" value="C3H1-TYPE DOMAIN-CONTAINING PROTEIN"/>
    <property type="match status" value="1"/>
</dbReference>
<dbReference type="EMBL" id="JAGRRH010000018">
    <property type="protein sequence ID" value="KAG7351142.1"/>
    <property type="molecule type" value="Genomic_DNA"/>
</dbReference>
<dbReference type="Proteomes" id="UP000693970">
    <property type="component" value="Unassembled WGS sequence"/>
</dbReference>
<name>A0A9K3KX82_9STRA</name>
<comment type="caution">
    <text evidence="3">The sequence shown here is derived from an EMBL/GenBank/DDBJ whole genome shotgun (WGS) entry which is preliminary data.</text>
</comment>
<evidence type="ECO:0000313" key="4">
    <source>
        <dbReference type="Proteomes" id="UP000693970"/>
    </source>
</evidence>